<dbReference type="GO" id="GO:0003700">
    <property type="term" value="F:DNA-binding transcription factor activity"/>
    <property type="evidence" value="ECO:0007669"/>
    <property type="project" value="TreeGrafter"/>
</dbReference>
<dbReference type="AlphaFoldDB" id="A0A4S3B3V1"/>
<dbReference type="PROSITE" id="PS50042">
    <property type="entry name" value="CNMP_BINDING_3"/>
    <property type="match status" value="1"/>
</dbReference>
<dbReference type="PANTHER" id="PTHR24567">
    <property type="entry name" value="CRP FAMILY TRANSCRIPTIONAL REGULATORY PROTEIN"/>
    <property type="match status" value="1"/>
</dbReference>
<protein>
    <submittedName>
        <fullName evidence="2">Crp/Fnr family transcriptional regulator</fullName>
    </submittedName>
</protein>
<reference evidence="2 3" key="1">
    <citation type="submission" date="2019-01" db="EMBL/GenBank/DDBJ databases">
        <title>Vagococcus silagei sp. nov. isolated from brewer's grain.</title>
        <authorList>
            <person name="Guu J.-R."/>
        </authorList>
    </citation>
    <scope>NUCLEOTIDE SEQUENCE [LARGE SCALE GENOMIC DNA]</scope>
    <source>
        <strain evidence="2 3">2B-2</strain>
    </source>
</reference>
<evidence type="ECO:0000259" key="1">
    <source>
        <dbReference type="PROSITE" id="PS50042"/>
    </source>
</evidence>
<dbReference type="CDD" id="cd00038">
    <property type="entry name" value="CAP_ED"/>
    <property type="match status" value="1"/>
</dbReference>
<dbReference type="GO" id="GO:0005829">
    <property type="term" value="C:cytosol"/>
    <property type="evidence" value="ECO:0007669"/>
    <property type="project" value="TreeGrafter"/>
</dbReference>
<evidence type="ECO:0000313" key="3">
    <source>
        <dbReference type="Proteomes" id="UP000310506"/>
    </source>
</evidence>
<proteinExistence type="predicted"/>
<accession>A0A4S3B3V1</accession>
<dbReference type="InterPro" id="IPR018490">
    <property type="entry name" value="cNMP-bd_dom_sf"/>
</dbReference>
<dbReference type="RefSeq" id="WP_136137008.1">
    <property type="nucleotide sequence ID" value="NZ_SDGV01000016.1"/>
</dbReference>
<dbReference type="EMBL" id="SDGV01000016">
    <property type="protein sequence ID" value="THB61128.1"/>
    <property type="molecule type" value="Genomic_DNA"/>
</dbReference>
<dbReference type="InterPro" id="IPR000595">
    <property type="entry name" value="cNMP-bd_dom"/>
</dbReference>
<organism evidence="2 3">
    <name type="scientific">Vagococcus silagei</name>
    <dbReference type="NCBI Taxonomy" id="2508885"/>
    <lineage>
        <taxon>Bacteria</taxon>
        <taxon>Bacillati</taxon>
        <taxon>Bacillota</taxon>
        <taxon>Bacilli</taxon>
        <taxon>Lactobacillales</taxon>
        <taxon>Enterococcaceae</taxon>
        <taxon>Vagococcus</taxon>
    </lineage>
</organism>
<feature type="domain" description="Cyclic nucleotide-binding" evidence="1">
    <location>
        <begin position="1"/>
        <end position="121"/>
    </location>
</feature>
<gene>
    <name evidence="2" type="ORF">ESZ54_07275</name>
</gene>
<dbReference type="SUPFAM" id="SSF51206">
    <property type="entry name" value="cAMP-binding domain-like"/>
    <property type="match status" value="1"/>
</dbReference>
<evidence type="ECO:0000313" key="2">
    <source>
        <dbReference type="EMBL" id="THB61128.1"/>
    </source>
</evidence>
<comment type="caution">
    <text evidence="2">The sequence shown here is derived from an EMBL/GenBank/DDBJ whole genome shotgun (WGS) entry which is preliminary data.</text>
</comment>
<sequence>MSIEIVESLPTYYQSEITKVSIQVGKPIITAESQNKGVYFIRSGRALVRKLLLNGETIFLKELDAGNCFGEMELFSDQSNTFEIVALTEMELYFLPREQVKEWMRTDFRVTQYLFEELNDKLQHSSNYIVQHNQGTTYEHLLHYLTQYPMNKPIKINKSEIAQALNTSLRNLNRAFLKGQTEGIFLWEQKELTLINKDHLLSVLEEI</sequence>
<dbReference type="Gene3D" id="2.60.120.10">
    <property type="entry name" value="Jelly Rolls"/>
    <property type="match status" value="1"/>
</dbReference>
<dbReference type="SMART" id="SM00100">
    <property type="entry name" value="cNMP"/>
    <property type="match status" value="1"/>
</dbReference>
<name>A0A4S3B3V1_9ENTE</name>
<dbReference type="InterPro" id="IPR050397">
    <property type="entry name" value="Env_Response_Regulators"/>
</dbReference>
<dbReference type="Proteomes" id="UP000310506">
    <property type="component" value="Unassembled WGS sequence"/>
</dbReference>
<dbReference type="OrthoDB" id="1896386at2"/>
<keyword evidence="3" id="KW-1185">Reference proteome</keyword>
<dbReference type="PANTHER" id="PTHR24567:SF26">
    <property type="entry name" value="REGULATORY PROTEIN YEIL"/>
    <property type="match status" value="1"/>
</dbReference>
<dbReference type="Pfam" id="PF00027">
    <property type="entry name" value="cNMP_binding"/>
    <property type="match status" value="1"/>
</dbReference>
<dbReference type="InterPro" id="IPR014710">
    <property type="entry name" value="RmlC-like_jellyroll"/>
</dbReference>